<evidence type="ECO:0000313" key="13">
    <source>
        <dbReference type="EMBL" id="TET46974.1"/>
    </source>
</evidence>
<dbReference type="SUPFAM" id="SSF51717">
    <property type="entry name" value="Dihydropteroate synthetase-like"/>
    <property type="match status" value="1"/>
</dbReference>
<evidence type="ECO:0000256" key="8">
    <source>
        <dbReference type="ARBA" id="ARBA00022723"/>
    </source>
</evidence>
<dbReference type="GO" id="GO:0046654">
    <property type="term" value="P:tetrahydrofolate biosynthetic process"/>
    <property type="evidence" value="ECO:0007669"/>
    <property type="project" value="TreeGrafter"/>
</dbReference>
<dbReference type="NCBIfam" id="TIGR01496">
    <property type="entry name" value="DHPS"/>
    <property type="match status" value="1"/>
</dbReference>
<gene>
    <name evidence="13" type="primary">folP</name>
    <name evidence="13" type="ORF">E3J62_02760</name>
</gene>
<dbReference type="Pfam" id="PF00809">
    <property type="entry name" value="Pterin_bind"/>
    <property type="match status" value="1"/>
</dbReference>
<evidence type="ECO:0000313" key="14">
    <source>
        <dbReference type="Proteomes" id="UP000315525"/>
    </source>
</evidence>
<dbReference type="GO" id="GO:0046872">
    <property type="term" value="F:metal ion binding"/>
    <property type="evidence" value="ECO:0007669"/>
    <property type="project" value="UniProtKB-KW"/>
</dbReference>
<keyword evidence="8" id="KW-0479">Metal-binding</keyword>
<dbReference type="PROSITE" id="PS00793">
    <property type="entry name" value="DHPS_2"/>
    <property type="match status" value="1"/>
</dbReference>
<dbReference type="Proteomes" id="UP000315525">
    <property type="component" value="Unassembled WGS sequence"/>
</dbReference>
<comment type="caution">
    <text evidence="13">The sequence shown here is derived from an EMBL/GenBank/DDBJ whole genome shotgun (WGS) entry which is preliminary data.</text>
</comment>
<comment type="pathway">
    <text evidence="3">Cofactor biosynthesis; tetrahydrofolate biosynthesis; 7,8-dihydrofolate from 2-amino-4-hydroxy-6-hydroxymethyl-7,8-dihydropteridine diphosphate and 4-aminobenzoate: step 1/2.</text>
</comment>
<dbReference type="Gene3D" id="3.20.20.20">
    <property type="entry name" value="Dihydropteroate synthase-like"/>
    <property type="match status" value="1"/>
</dbReference>
<dbReference type="AlphaFoldDB" id="A0A523UWQ3"/>
<proteinExistence type="inferred from homology"/>
<dbReference type="CDD" id="cd00739">
    <property type="entry name" value="DHPS"/>
    <property type="match status" value="1"/>
</dbReference>
<name>A0A523UWQ3_UNCT6</name>
<dbReference type="InterPro" id="IPR045031">
    <property type="entry name" value="DHP_synth-like"/>
</dbReference>
<dbReference type="GO" id="GO:0005829">
    <property type="term" value="C:cytosol"/>
    <property type="evidence" value="ECO:0007669"/>
    <property type="project" value="TreeGrafter"/>
</dbReference>
<dbReference type="PROSITE" id="PS50972">
    <property type="entry name" value="PTERIN_BINDING"/>
    <property type="match status" value="1"/>
</dbReference>
<dbReference type="EMBL" id="SOJN01000037">
    <property type="protein sequence ID" value="TET46974.1"/>
    <property type="molecule type" value="Genomic_DNA"/>
</dbReference>
<sequence>MRLDSSDEAFDEVRRIGVDQYAVPILASKAFGLSIKVESLDCAQSNIIKQTALSVGADAAVARPVITGCSEKTDLILFANHRQMGEITRRLEVQPFGLKQIAQGLNEVLSHSSCRHTLSLPGCELDLSERTYIMGVLNVTPDSFSDGDQHFEFNEAVDWGMKIADDGADVIDIGGESTRPGSDAVGVEEELARVIPVIEALSRDCEVPLSIDTCKSKVAKEAVRAGCKIVNDISGLTLDSLMAETVAQTGAALIVGHIRGNPKTMQENPHYKDVMSEITCELRQQVQLAESKGVVPSRIVVDPGIGFGKRLQDNLTIIRRLGELKSLGKPIIVGPSRKSFIGKVLDLPVNERLEGTASAVAIAIAKGAHIVRVHDVKEMKRVCSLADAIVKGTPQQ</sequence>
<accession>A0A523UWQ3</accession>
<keyword evidence="7 13" id="KW-0808">Transferase</keyword>
<dbReference type="EC" id="2.5.1.15" evidence="5"/>
<dbReference type="GO" id="GO:0004156">
    <property type="term" value="F:dihydropteroate synthase activity"/>
    <property type="evidence" value="ECO:0007669"/>
    <property type="project" value="UniProtKB-EC"/>
</dbReference>
<organism evidence="13 14">
    <name type="scientific">candidate division TA06 bacterium</name>
    <dbReference type="NCBI Taxonomy" id="2250710"/>
    <lineage>
        <taxon>Bacteria</taxon>
        <taxon>Bacteria division TA06</taxon>
    </lineage>
</organism>
<evidence type="ECO:0000256" key="10">
    <source>
        <dbReference type="ARBA" id="ARBA00022909"/>
    </source>
</evidence>
<reference evidence="13 14" key="1">
    <citation type="submission" date="2019-03" db="EMBL/GenBank/DDBJ databases">
        <title>Metabolic potential of uncultured bacteria and archaea associated with petroleum seepage in deep-sea sediments.</title>
        <authorList>
            <person name="Dong X."/>
            <person name="Hubert C."/>
        </authorList>
    </citation>
    <scope>NUCLEOTIDE SEQUENCE [LARGE SCALE GENOMIC DNA]</scope>
    <source>
        <strain evidence="13">E44_bin18</strain>
    </source>
</reference>
<dbReference type="PANTHER" id="PTHR20941:SF1">
    <property type="entry name" value="FOLIC ACID SYNTHESIS PROTEIN FOL1"/>
    <property type="match status" value="1"/>
</dbReference>
<dbReference type="InterPro" id="IPR006390">
    <property type="entry name" value="DHP_synth_dom"/>
</dbReference>
<dbReference type="FunFam" id="3.20.20.20:FF:000006">
    <property type="entry name" value="Dihydropteroate synthase"/>
    <property type="match status" value="1"/>
</dbReference>
<evidence type="ECO:0000256" key="7">
    <source>
        <dbReference type="ARBA" id="ARBA00022679"/>
    </source>
</evidence>
<evidence type="ECO:0000256" key="6">
    <source>
        <dbReference type="ARBA" id="ARBA00016919"/>
    </source>
</evidence>
<dbReference type="InterPro" id="IPR000489">
    <property type="entry name" value="Pterin-binding_dom"/>
</dbReference>
<feature type="domain" description="Pterin-binding" evidence="12">
    <location>
        <begin position="131"/>
        <end position="384"/>
    </location>
</feature>
<comment type="similarity">
    <text evidence="4">Belongs to the DHPS family.</text>
</comment>
<dbReference type="GO" id="GO:0046656">
    <property type="term" value="P:folic acid biosynthetic process"/>
    <property type="evidence" value="ECO:0007669"/>
    <property type="project" value="UniProtKB-KW"/>
</dbReference>
<evidence type="ECO:0000256" key="4">
    <source>
        <dbReference type="ARBA" id="ARBA00009503"/>
    </source>
</evidence>
<evidence type="ECO:0000256" key="5">
    <source>
        <dbReference type="ARBA" id="ARBA00012458"/>
    </source>
</evidence>
<protein>
    <recommendedName>
        <fullName evidence="6">Dihydropteroate synthase</fullName>
        <ecNumber evidence="5">2.5.1.15</ecNumber>
    </recommendedName>
    <alternativeName>
        <fullName evidence="11">Dihydropteroate pyrophosphorylase</fullName>
    </alternativeName>
</protein>
<evidence type="ECO:0000256" key="1">
    <source>
        <dbReference type="ARBA" id="ARBA00000012"/>
    </source>
</evidence>
<evidence type="ECO:0000256" key="9">
    <source>
        <dbReference type="ARBA" id="ARBA00022842"/>
    </source>
</evidence>
<keyword evidence="10" id="KW-0289">Folate biosynthesis</keyword>
<evidence type="ECO:0000256" key="11">
    <source>
        <dbReference type="ARBA" id="ARBA00030193"/>
    </source>
</evidence>
<evidence type="ECO:0000256" key="3">
    <source>
        <dbReference type="ARBA" id="ARBA00004763"/>
    </source>
</evidence>
<evidence type="ECO:0000256" key="2">
    <source>
        <dbReference type="ARBA" id="ARBA00001946"/>
    </source>
</evidence>
<evidence type="ECO:0000259" key="12">
    <source>
        <dbReference type="PROSITE" id="PS50972"/>
    </source>
</evidence>
<comment type="cofactor">
    <cofactor evidence="2">
        <name>Mg(2+)</name>
        <dbReference type="ChEBI" id="CHEBI:18420"/>
    </cofactor>
</comment>
<comment type="catalytic activity">
    <reaction evidence="1">
        <text>(7,8-dihydropterin-6-yl)methyl diphosphate + 4-aminobenzoate = 7,8-dihydropteroate + diphosphate</text>
        <dbReference type="Rhea" id="RHEA:19949"/>
        <dbReference type="ChEBI" id="CHEBI:17836"/>
        <dbReference type="ChEBI" id="CHEBI:17839"/>
        <dbReference type="ChEBI" id="CHEBI:33019"/>
        <dbReference type="ChEBI" id="CHEBI:72950"/>
        <dbReference type="EC" id="2.5.1.15"/>
    </reaction>
</comment>
<keyword evidence="9" id="KW-0460">Magnesium</keyword>
<dbReference type="PANTHER" id="PTHR20941">
    <property type="entry name" value="FOLATE SYNTHESIS PROTEINS"/>
    <property type="match status" value="1"/>
</dbReference>
<dbReference type="InterPro" id="IPR011005">
    <property type="entry name" value="Dihydropteroate_synth-like_sf"/>
</dbReference>